<dbReference type="EMBL" id="JAWDJW010007869">
    <property type="protein sequence ID" value="KAK3061393.1"/>
    <property type="molecule type" value="Genomic_DNA"/>
</dbReference>
<keyword evidence="2" id="KW-1185">Reference proteome</keyword>
<feature type="non-terminal residue" evidence="1">
    <location>
        <position position="1"/>
    </location>
</feature>
<accession>A0ACC3D475</accession>
<name>A0ACC3D475_9PEZI</name>
<sequence length="65" mass="7551">KLKPAIEIPTKISLESSITRISGEDKRMFLDFVGRMLKWQPKDRSTAKDLLNDPWLRADFSDESK</sequence>
<dbReference type="Proteomes" id="UP001186974">
    <property type="component" value="Unassembled WGS sequence"/>
</dbReference>
<protein>
    <submittedName>
        <fullName evidence="1">Uncharacterized protein</fullName>
    </submittedName>
</protein>
<proteinExistence type="predicted"/>
<reference evidence="1" key="1">
    <citation type="submission" date="2024-09" db="EMBL/GenBank/DDBJ databases">
        <title>Black Yeasts Isolated from many extreme environments.</title>
        <authorList>
            <person name="Coleine C."/>
            <person name="Stajich J.E."/>
            <person name="Selbmann L."/>
        </authorList>
    </citation>
    <scope>NUCLEOTIDE SEQUENCE</scope>
    <source>
        <strain evidence="1">CCFEE 5737</strain>
    </source>
</reference>
<organism evidence="1 2">
    <name type="scientific">Coniosporium uncinatum</name>
    <dbReference type="NCBI Taxonomy" id="93489"/>
    <lineage>
        <taxon>Eukaryota</taxon>
        <taxon>Fungi</taxon>
        <taxon>Dikarya</taxon>
        <taxon>Ascomycota</taxon>
        <taxon>Pezizomycotina</taxon>
        <taxon>Dothideomycetes</taxon>
        <taxon>Dothideomycetes incertae sedis</taxon>
        <taxon>Coniosporium</taxon>
    </lineage>
</organism>
<evidence type="ECO:0000313" key="1">
    <source>
        <dbReference type="EMBL" id="KAK3061393.1"/>
    </source>
</evidence>
<comment type="caution">
    <text evidence="1">The sequence shown here is derived from an EMBL/GenBank/DDBJ whole genome shotgun (WGS) entry which is preliminary data.</text>
</comment>
<evidence type="ECO:0000313" key="2">
    <source>
        <dbReference type="Proteomes" id="UP001186974"/>
    </source>
</evidence>
<gene>
    <name evidence="1" type="ORF">LTS18_006357</name>
</gene>